<evidence type="ECO:0000313" key="9">
    <source>
        <dbReference type="Proteomes" id="UP000194474"/>
    </source>
</evidence>
<dbReference type="SUPFAM" id="SSF56014">
    <property type="entry name" value="Nitrite and sulphite reductase 4Fe-4S domain-like"/>
    <property type="match status" value="1"/>
</dbReference>
<evidence type="ECO:0000256" key="2">
    <source>
        <dbReference type="ARBA" id="ARBA00022617"/>
    </source>
</evidence>
<dbReference type="GO" id="GO:0046872">
    <property type="term" value="F:metal ion binding"/>
    <property type="evidence" value="ECO:0007669"/>
    <property type="project" value="UniProtKB-KW"/>
</dbReference>
<evidence type="ECO:0000259" key="7">
    <source>
        <dbReference type="Pfam" id="PF03460"/>
    </source>
</evidence>
<feature type="domain" description="Nitrite/Sulfite reductase ferredoxin-like" evidence="7">
    <location>
        <begin position="17"/>
        <end position="80"/>
    </location>
</feature>
<dbReference type="AlphaFoldDB" id="A0A1Y6ED72"/>
<dbReference type="PROSITE" id="PS00365">
    <property type="entry name" value="NIR_SIR"/>
    <property type="match status" value="1"/>
</dbReference>
<evidence type="ECO:0000256" key="4">
    <source>
        <dbReference type="ARBA" id="ARBA00023002"/>
    </source>
</evidence>
<dbReference type="Gene3D" id="3.30.413.10">
    <property type="entry name" value="Sulfite Reductase Hemoprotein, domain 1"/>
    <property type="match status" value="2"/>
</dbReference>
<dbReference type="NCBIfam" id="TIGR02435">
    <property type="entry name" value="CobG"/>
    <property type="match status" value="1"/>
</dbReference>
<dbReference type="GO" id="GO:0016491">
    <property type="term" value="F:oxidoreductase activity"/>
    <property type="evidence" value="ECO:0007669"/>
    <property type="project" value="UniProtKB-KW"/>
</dbReference>
<keyword evidence="3" id="KW-0479">Metal-binding</keyword>
<reference evidence="9" key="1">
    <citation type="submission" date="2017-04" db="EMBL/GenBank/DDBJ databases">
        <authorList>
            <person name="Varghese N."/>
            <person name="Submissions S."/>
        </authorList>
    </citation>
    <scope>NUCLEOTIDE SEQUENCE [LARGE SCALE GENOMIC DNA]</scope>
</reference>
<dbReference type="GO" id="GO:0051539">
    <property type="term" value="F:4 iron, 4 sulfur cluster binding"/>
    <property type="evidence" value="ECO:0007669"/>
    <property type="project" value="UniProtKB-KW"/>
</dbReference>
<proteinExistence type="predicted"/>
<evidence type="ECO:0000313" key="8">
    <source>
        <dbReference type="EMBL" id="SMQ60514.1"/>
    </source>
</evidence>
<evidence type="ECO:0000256" key="5">
    <source>
        <dbReference type="ARBA" id="ARBA00023004"/>
    </source>
</evidence>
<protein>
    <submittedName>
        <fullName evidence="8">Precorrin-3B synthase</fullName>
    </submittedName>
</protein>
<evidence type="ECO:0000256" key="3">
    <source>
        <dbReference type="ARBA" id="ARBA00022723"/>
    </source>
</evidence>
<dbReference type="InterPro" id="IPR051329">
    <property type="entry name" value="NIR_SIR_4Fe-4S"/>
</dbReference>
<sequence length="386" mass="39198">MTDESRRRGACPTLDAPMQTGDGLLARIRVRGGILTPSQLRRVAELAAIHGNGLVEVTARGNLQVRGLTAWSAPTLADAVLADVDVETGLVVDTSPLAGCDPHETGPSRSVAAAISEGAAGFANRLGPKVCVVVDGAGQISLSALKADIRLLAVGSNVWSVTLGGGKPQLLEQDAALAATLAVLGALAAMGPQARAVDLFPAAGVVASRRSLTAVALGMPMNRTEGTTQAIALPFGSVVSERLAALASAAEGAGVSAFRLGPDHTLLIDDATPAVIDAAERLGFVTTADDPRLRISACIGSSGCASGHIAARDIAARLASELPADTTLHVSGCAKGCAHPRPADVTLVGLVQGIGLVIDGRAGDTPRYMLDESRLGDVFVRSQDAR</sequence>
<dbReference type="InterPro" id="IPR045854">
    <property type="entry name" value="NO2/SO3_Rdtase_4Fe4S_sf"/>
</dbReference>
<keyword evidence="5" id="KW-0408">Iron</keyword>
<dbReference type="Gene3D" id="3.90.480.10">
    <property type="entry name" value="Sulfite Reductase Hemoprotein,Domain 2"/>
    <property type="match status" value="1"/>
</dbReference>
<dbReference type="Pfam" id="PF03460">
    <property type="entry name" value="NIR_SIR_ferr"/>
    <property type="match status" value="1"/>
</dbReference>
<keyword evidence="1" id="KW-0004">4Fe-4S</keyword>
<organism evidence="8 9">
    <name type="scientific">Devosia lucknowensis</name>
    <dbReference type="NCBI Taxonomy" id="1096929"/>
    <lineage>
        <taxon>Bacteria</taxon>
        <taxon>Pseudomonadati</taxon>
        <taxon>Pseudomonadota</taxon>
        <taxon>Alphaproteobacteria</taxon>
        <taxon>Hyphomicrobiales</taxon>
        <taxon>Devosiaceae</taxon>
        <taxon>Devosia</taxon>
    </lineage>
</organism>
<dbReference type="InterPro" id="IPR036136">
    <property type="entry name" value="Nit/Sulf_reduc_fer-like_dom_sf"/>
</dbReference>
<name>A0A1Y6ED72_9HYPH</name>
<gene>
    <name evidence="8" type="ORF">SAMN06295905_0387</name>
</gene>
<dbReference type="PANTHER" id="PTHR32439">
    <property type="entry name" value="FERREDOXIN--NITRITE REDUCTASE, CHLOROPLASTIC"/>
    <property type="match status" value="1"/>
</dbReference>
<dbReference type="InterPro" id="IPR006066">
    <property type="entry name" value="NO2/SO3_Rdtase_FeS/sirohaem_BS"/>
</dbReference>
<evidence type="ECO:0000256" key="1">
    <source>
        <dbReference type="ARBA" id="ARBA00022485"/>
    </source>
</evidence>
<dbReference type="GO" id="GO:0020037">
    <property type="term" value="F:heme binding"/>
    <property type="evidence" value="ECO:0007669"/>
    <property type="project" value="InterPro"/>
</dbReference>
<dbReference type="Proteomes" id="UP000194474">
    <property type="component" value="Unassembled WGS sequence"/>
</dbReference>
<dbReference type="SUPFAM" id="SSF55124">
    <property type="entry name" value="Nitrite/Sulfite reductase N-terminal domain-like"/>
    <property type="match status" value="1"/>
</dbReference>
<keyword evidence="6" id="KW-0411">Iron-sulfur</keyword>
<dbReference type="PANTHER" id="PTHR32439:SF9">
    <property type="entry name" value="BLR3264 PROTEIN"/>
    <property type="match status" value="1"/>
</dbReference>
<dbReference type="EMBL" id="FXWK01000001">
    <property type="protein sequence ID" value="SMQ60514.1"/>
    <property type="molecule type" value="Genomic_DNA"/>
</dbReference>
<keyword evidence="4" id="KW-0560">Oxidoreductase</keyword>
<keyword evidence="2" id="KW-0349">Heme</keyword>
<accession>A0A1Y6ED72</accession>
<dbReference type="InterPro" id="IPR012798">
    <property type="entry name" value="Cbl_synth_CobG-like"/>
</dbReference>
<evidence type="ECO:0000256" key="6">
    <source>
        <dbReference type="ARBA" id="ARBA00023014"/>
    </source>
</evidence>
<dbReference type="InterPro" id="IPR005117">
    <property type="entry name" value="NiRdtase/SiRdtase_haem-b_fer"/>
</dbReference>
<keyword evidence="9" id="KW-1185">Reference proteome</keyword>